<comment type="caution">
    <text evidence="1">The sequence shown here is derived from an EMBL/GenBank/DDBJ whole genome shotgun (WGS) entry which is preliminary data.</text>
</comment>
<accession>A0A1F4UQH6</accession>
<dbReference type="CDD" id="cd07067">
    <property type="entry name" value="HP_PGM_like"/>
    <property type="match status" value="1"/>
</dbReference>
<evidence type="ECO:0000313" key="2">
    <source>
        <dbReference type="Proteomes" id="UP000178615"/>
    </source>
</evidence>
<reference evidence="1 2" key="1">
    <citation type="journal article" date="2016" name="Nat. Commun.">
        <title>Thousands of microbial genomes shed light on interconnected biogeochemical processes in an aquifer system.</title>
        <authorList>
            <person name="Anantharaman K."/>
            <person name="Brown C.T."/>
            <person name="Hug L.A."/>
            <person name="Sharon I."/>
            <person name="Castelle C.J."/>
            <person name="Probst A.J."/>
            <person name="Thomas B.C."/>
            <person name="Singh A."/>
            <person name="Wilkins M.J."/>
            <person name="Karaoz U."/>
            <person name="Brodie E.L."/>
            <person name="Williams K.H."/>
            <person name="Hubbard S.S."/>
            <person name="Banfield J.F."/>
        </authorList>
    </citation>
    <scope>NUCLEOTIDE SEQUENCE [LARGE SCALE GENOMIC DNA]</scope>
</reference>
<gene>
    <name evidence="1" type="ORF">A2V49_02835</name>
</gene>
<dbReference type="InterPro" id="IPR029033">
    <property type="entry name" value="His_PPase_superfam"/>
</dbReference>
<sequence>MIKTIYFVRHGHFQVPHPRPQIDETQQISLSVTGIEEILELAHKLKSLDPEIKNIFTSPYIRTMESAKLFSKVFGIEVVIRDDLMEDQLGEGEIKHLEEVFKRMKRCIDECLARDGNTIIISHRFPISLFINRQSGLKYEDIVKNKHKLTLLKTAECLKITYTDGKFTDQQKIT</sequence>
<protein>
    <recommendedName>
        <fullName evidence="3">Phosphoglycerate mutase</fullName>
    </recommendedName>
</protein>
<dbReference type="AlphaFoldDB" id="A0A1F4UQH6"/>
<dbReference type="SMART" id="SM00855">
    <property type="entry name" value="PGAM"/>
    <property type="match status" value="1"/>
</dbReference>
<evidence type="ECO:0008006" key="3">
    <source>
        <dbReference type="Google" id="ProtNLM"/>
    </source>
</evidence>
<name>A0A1F4UQH6_UNCKA</name>
<organism evidence="1 2">
    <name type="scientific">candidate division WWE3 bacterium RBG_19FT_COMBO_34_6</name>
    <dbReference type="NCBI Taxonomy" id="1802612"/>
    <lineage>
        <taxon>Bacteria</taxon>
        <taxon>Katanobacteria</taxon>
    </lineage>
</organism>
<evidence type="ECO:0000313" key="1">
    <source>
        <dbReference type="EMBL" id="OGC46443.1"/>
    </source>
</evidence>
<proteinExistence type="predicted"/>
<dbReference type="InterPro" id="IPR013078">
    <property type="entry name" value="His_Pase_superF_clade-1"/>
</dbReference>
<dbReference type="SUPFAM" id="SSF53254">
    <property type="entry name" value="Phosphoglycerate mutase-like"/>
    <property type="match status" value="1"/>
</dbReference>
<dbReference type="EMBL" id="MEUV01000004">
    <property type="protein sequence ID" value="OGC46443.1"/>
    <property type="molecule type" value="Genomic_DNA"/>
</dbReference>
<dbReference type="Pfam" id="PF00300">
    <property type="entry name" value="His_Phos_1"/>
    <property type="match status" value="1"/>
</dbReference>
<dbReference type="Proteomes" id="UP000178615">
    <property type="component" value="Unassembled WGS sequence"/>
</dbReference>
<dbReference type="Gene3D" id="3.40.50.1240">
    <property type="entry name" value="Phosphoglycerate mutase-like"/>
    <property type="match status" value="1"/>
</dbReference>